<dbReference type="InterPro" id="IPR018317">
    <property type="entry name" value="QueC"/>
</dbReference>
<accession>A0ABW3ZZ08</accession>
<name>A0ABW3ZZ08_9BACI</name>
<dbReference type="RefSeq" id="WP_382402919.1">
    <property type="nucleotide sequence ID" value="NZ_JBHTNH010000061.1"/>
</dbReference>
<gene>
    <name evidence="1" type="ORF">ACFQ4A_18890</name>
</gene>
<evidence type="ECO:0000313" key="2">
    <source>
        <dbReference type="Proteomes" id="UP001597178"/>
    </source>
</evidence>
<dbReference type="EMBL" id="JBHTNH010000061">
    <property type="protein sequence ID" value="MFD1363675.1"/>
    <property type="molecule type" value="Genomic_DNA"/>
</dbReference>
<keyword evidence="1" id="KW-0436">Ligase</keyword>
<sequence length="252" mass="29470">MIHNILWTGGWDSTFRVLDVVLNKQETVQPFYVLDRRRKSTAMELKTMEQIKAMMQQSDPEAGKHIRETITIERTGIPVHDEITRQYHELASRAHLGDQHDWLARYTEFLKLDDLELSIHEDDNVMNFIKHDVVLKERDNDSYYQMTDSLSDTALKLFSRYRFPLLHMTKLDMGAAAEKSGFRHMMEQTWFCHNPTKGGRACGLCNPCQYTREEGLGRRVPVPNAADKAKFMMWQGYKRGIGKFKRLVEANR</sequence>
<dbReference type="Pfam" id="PF06508">
    <property type="entry name" value="QueC"/>
    <property type="match status" value="1"/>
</dbReference>
<comment type="caution">
    <text evidence="1">The sequence shown here is derived from an EMBL/GenBank/DDBJ whole genome shotgun (WGS) entry which is preliminary data.</text>
</comment>
<dbReference type="Proteomes" id="UP001597178">
    <property type="component" value="Unassembled WGS sequence"/>
</dbReference>
<protein>
    <submittedName>
        <fullName evidence="1">7-cyano-7-deazaguanine synthase</fullName>
        <ecNumber evidence="1">6.3.4.20</ecNumber>
    </submittedName>
</protein>
<dbReference type="EC" id="6.3.4.20" evidence="1"/>
<evidence type="ECO:0000313" key="1">
    <source>
        <dbReference type="EMBL" id="MFD1363675.1"/>
    </source>
</evidence>
<keyword evidence="2" id="KW-1185">Reference proteome</keyword>
<dbReference type="Gene3D" id="3.40.50.620">
    <property type="entry name" value="HUPs"/>
    <property type="match status" value="1"/>
</dbReference>
<proteinExistence type="predicted"/>
<reference evidence="2" key="1">
    <citation type="journal article" date="2019" name="Int. J. Syst. Evol. Microbiol.">
        <title>The Global Catalogue of Microorganisms (GCM) 10K type strain sequencing project: providing services to taxonomists for standard genome sequencing and annotation.</title>
        <authorList>
            <consortium name="The Broad Institute Genomics Platform"/>
            <consortium name="The Broad Institute Genome Sequencing Center for Infectious Disease"/>
            <person name="Wu L."/>
            <person name="Ma J."/>
        </authorList>
    </citation>
    <scope>NUCLEOTIDE SEQUENCE [LARGE SCALE GENOMIC DNA]</scope>
    <source>
        <strain evidence="2">CCUG 54822</strain>
    </source>
</reference>
<dbReference type="GO" id="GO:0016874">
    <property type="term" value="F:ligase activity"/>
    <property type="evidence" value="ECO:0007669"/>
    <property type="project" value="UniProtKB-KW"/>
</dbReference>
<organism evidence="1 2">
    <name type="scientific">Lentibacillus salinarum</name>
    <dbReference type="NCBI Taxonomy" id="446820"/>
    <lineage>
        <taxon>Bacteria</taxon>
        <taxon>Bacillati</taxon>
        <taxon>Bacillota</taxon>
        <taxon>Bacilli</taxon>
        <taxon>Bacillales</taxon>
        <taxon>Bacillaceae</taxon>
        <taxon>Lentibacillus</taxon>
    </lineage>
</organism>
<dbReference type="InterPro" id="IPR014729">
    <property type="entry name" value="Rossmann-like_a/b/a_fold"/>
</dbReference>